<reference evidence="1" key="1">
    <citation type="submission" date="2021-01" db="EMBL/GenBank/DDBJ databases">
        <authorList>
            <consortium name="Genoscope - CEA"/>
            <person name="William W."/>
        </authorList>
    </citation>
    <scope>NUCLEOTIDE SEQUENCE</scope>
</reference>
<evidence type="ECO:0000313" key="1">
    <source>
        <dbReference type="EMBL" id="CAD8119103.1"/>
    </source>
</evidence>
<sequence length="114" mass="13843">MSLPQDKQNHIVYITETLVPLKMRRNVNHKRLQQNCISPKLYHYNSSPLCENFQMFSKNKKNLKIKLYHSNLENLDYILQTFQDKNLKIYINKIRCNLVKKEYENKNKIKENRS</sequence>
<comment type="caution">
    <text evidence="1">The sequence shown here is derived from an EMBL/GenBank/DDBJ whole genome shotgun (WGS) entry which is preliminary data.</text>
</comment>
<name>A0A8S1QUM1_PARPR</name>
<dbReference type="AlphaFoldDB" id="A0A8S1QUM1"/>
<gene>
    <name evidence="1" type="ORF">PPRIM_AZ9-3.1.T2860006</name>
</gene>
<organism evidence="1 2">
    <name type="scientific">Paramecium primaurelia</name>
    <dbReference type="NCBI Taxonomy" id="5886"/>
    <lineage>
        <taxon>Eukaryota</taxon>
        <taxon>Sar</taxon>
        <taxon>Alveolata</taxon>
        <taxon>Ciliophora</taxon>
        <taxon>Intramacronucleata</taxon>
        <taxon>Oligohymenophorea</taxon>
        <taxon>Peniculida</taxon>
        <taxon>Parameciidae</taxon>
        <taxon>Paramecium</taxon>
    </lineage>
</organism>
<dbReference type="Proteomes" id="UP000688137">
    <property type="component" value="Unassembled WGS sequence"/>
</dbReference>
<dbReference type="EMBL" id="CAJJDM010000295">
    <property type="protein sequence ID" value="CAD8119103.1"/>
    <property type="molecule type" value="Genomic_DNA"/>
</dbReference>
<evidence type="ECO:0000313" key="2">
    <source>
        <dbReference type="Proteomes" id="UP000688137"/>
    </source>
</evidence>
<keyword evidence="2" id="KW-1185">Reference proteome</keyword>
<protein>
    <submittedName>
        <fullName evidence="1">Uncharacterized protein</fullName>
    </submittedName>
</protein>
<proteinExistence type="predicted"/>
<accession>A0A8S1QUM1</accession>